<evidence type="ECO:0000256" key="1">
    <source>
        <dbReference type="SAM" id="MobiDB-lite"/>
    </source>
</evidence>
<keyword evidence="3" id="KW-1185">Reference proteome</keyword>
<reference evidence="2 3" key="1">
    <citation type="journal article" date="2019" name="Commun. Biol.">
        <title>The bagworm genome reveals a unique fibroin gene that provides high tensile strength.</title>
        <authorList>
            <person name="Kono N."/>
            <person name="Nakamura H."/>
            <person name="Ohtoshi R."/>
            <person name="Tomita M."/>
            <person name="Numata K."/>
            <person name="Arakawa K."/>
        </authorList>
    </citation>
    <scope>NUCLEOTIDE SEQUENCE [LARGE SCALE GENOMIC DNA]</scope>
</reference>
<evidence type="ECO:0000313" key="2">
    <source>
        <dbReference type="EMBL" id="GBP17166.1"/>
    </source>
</evidence>
<comment type="caution">
    <text evidence="2">The sequence shown here is derived from an EMBL/GenBank/DDBJ whole genome shotgun (WGS) entry which is preliminary data.</text>
</comment>
<proteinExistence type="predicted"/>
<dbReference type="EMBL" id="BGZK01000085">
    <property type="protein sequence ID" value="GBP17166.1"/>
    <property type="molecule type" value="Genomic_DNA"/>
</dbReference>
<feature type="region of interest" description="Disordered" evidence="1">
    <location>
        <begin position="46"/>
        <end position="67"/>
    </location>
</feature>
<accession>A0A4C1TTN0</accession>
<gene>
    <name evidence="2" type="ORF">EVAR_17287_1</name>
</gene>
<name>A0A4C1TTN0_EUMVA</name>
<dbReference type="Proteomes" id="UP000299102">
    <property type="component" value="Unassembled WGS sequence"/>
</dbReference>
<protein>
    <submittedName>
        <fullName evidence="2">Uncharacterized protein</fullName>
    </submittedName>
</protein>
<dbReference type="AlphaFoldDB" id="A0A4C1TTN0"/>
<sequence length="288" mass="32573">MRAIPPPTLFLCWIRANAPLGAGLDWWRHPHAALAEPTSRYYHEYRSRGKRTGEPSGSRWSPPSVHTDNHGIVAAEIRYPMEGVGLMEGRGGRVSSVNFFKFMPTDGGTSNSSHSDGDYCKAWYLRGAAAAPGRAVAGIRARHVLLRVHRLYKNYTDLWRTRRGRSRRGPALATALGRWREIAHEFVHRLLHKELHTTSTLRALKWALNNVMHAQKRAFVVAFLTDRKSYVLFKLSFGKLLKCCGWESLMKNVTLGNVTMSHRTRERPAECLASLSHSTMIGLPRAQH</sequence>
<evidence type="ECO:0000313" key="3">
    <source>
        <dbReference type="Proteomes" id="UP000299102"/>
    </source>
</evidence>
<organism evidence="2 3">
    <name type="scientific">Eumeta variegata</name>
    <name type="common">Bagworm moth</name>
    <name type="synonym">Eumeta japonica</name>
    <dbReference type="NCBI Taxonomy" id="151549"/>
    <lineage>
        <taxon>Eukaryota</taxon>
        <taxon>Metazoa</taxon>
        <taxon>Ecdysozoa</taxon>
        <taxon>Arthropoda</taxon>
        <taxon>Hexapoda</taxon>
        <taxon>Insecta</taxon>
        <taxon>Pterygota</taxon>
        <taxon>Neoptera</taxon>
        <taxon>Endopterygota</taxon>
        <taxon>Lepidoptera</taxon>
        <taxon>Glossata</taxon>
        <taxon>Ditrysia</taxon>
        <taxon>Tineoidea</taxon>
        <taxon>Psychidae</taxon>
        <taxon>Oiketicinae</taxon>
        <taxon>Eumeta</taxon>
    </lineage>
</organism>